<dbReference type="EC" id="5.6.2.4" evidence="12"/>
<keyword evidence="5 15" id="KW-0347">Helicase</keyword>
<reference evidence="18 19" key="1">
    <citation type="submission" date="2020-05" db="EMBL/GenBank/DDBJ databases">
        <title>Parvularcula mediterraneae sp. nov., isolated from polypropylene straw from shallow seawater of the seashore of Laganas in Zakynthos island, Greece.</title>
        <authorList>
            <person name="Szabo I."/>
            <person name="Al-Omari J."/>
            <person name="Rado J."/>
            <person name="Szerdahelyi G.S."/>
        </authorList>
    </citation>
    <scope>NUCLEOTIDE SEQUENCE [LARGE SCALE GENOMIC DNA]</scope>
    <source>
        <strain evidence="18 19">ZS-1/3</strain>
    </source>
</reference>
<evidence type="ECO:0000256" key="1">
    <source>
        <dbReference type="ARBA" id="ARBA00022722"/>
    </source>
</evidence>
<dbReference type="GO" id="GO:0005829">
    <property type="term" value="C:cytosol"/>
    <property type="evidence" value="ECO:0007669"/>
    <property type="project" value="TreeGrafter"/>
</dbReference>
<dbReference type="PANTHER" id="PTHR11070:SF2">
    <property type="entry name" value="ATP-DEPENDENT DNA HELICASE SRS2"/>
    <property type="match status" value="1"/>
</dbReference>
<evidence type="ECO:0000256" key="13">
    <source>
        <dbReference type="ARBA" id="ARBA00034923"/>
    </source>
</evidence>
<dbReference type="GO" id="GO:0003677">
    <property type="term" value="F:DNA binding"/>
    <property type="evidence" value="ECO:0007669"/>
    <property type="project" value="UniProtKB-KW"/>
</dbReference>
<dbReference type="Pfam" id="PF13361">
    <property type="entry name" value="UvrD_C"/>
    <property type="match status" value="1"/>
</dbReference>
<dbReference type="Pfam" id="PF00580">
    <property type="entry name" value="UvrD-helicase"/>
    <property type="match status" value="1"/>
</dbReference>
<evidence type="ECO:0000256" key="7">
    <source>
        <dbReference type="ARBA" id="ARBA00022840"/>
    </source>
</evidence>
<keyword evidence="19" id="KW-1185">Reference proteome</keyword>
<feature type="domain" description="UvrD-like helicase C-terminal" evidence="17">
    <location>
        <begin position="503"/>
        <end position="788"/>
    </location>
</feature>
<dbReference type="GO" id="GO:0005524">
    <property type="term" value="F:ATP binding"/>
    <property type="evidence" value="ECO:0007669"/>
    <property type="project" value="UniProtKB-UniRule"/>
</dbReference>
<dbReference type="Gene3D" id="1.10.486.10">
    <property type="entry name" value="PCRA, domain 4"/>
    <property type="match status" value="1"/>
</dbReference>
<evidence type="ECO:0000256" key="12">
    <source>
        <dbReference type="ARBA" id="ARBA00034808"/>
    </source>
</evidence>
<feature type="binding site" evidence="15">
    <location>
        <begin position="26"/>
        <end position="33"/>
    </location>
    <ligand>
        <name>ATP</name>
        <dbReference type="ChEBI" id="CHEBI:30616"/>
    </ligand>
</feature>
<evidence type="ECO:0000256" key="15">
    <source>
        <dbReference type="PROSITE-ProRule" id="PRU00560"/>
    </source>
</evidence>
<keyword evidence="9" id="KW-0234">DNA repair</keyword>
<evidence type="ECO:0000256" key="2">
    <source>
        <dbReference type="ARBA" id="ARBA00022741"/>
    </source>
</evidence>
<evidence type="ECO:0000256" key="11">
    <source>
        <dbReference type="ARBA" id="ARBA00034617"/>
    </source>
</evidence>
<dbReference type="GO" id="GO:0004527">
    <property type="term" value="F:exonuclease activity"/>
    <property type="evidence" value="ECO:0007669"/>
    <property type="project" value="UniProtKB-KW"/>
</dbReference>
<evidence type="ECO:0000256" key="6">
    <source>
        <dbReference type="ARBA" id="ARBA00022839"/>
    </source>
</evidence>
<keyword evidence="7 15" id="KW-0067">ATP-binding</keyword>
<organism evidence="18 19">
    <name type="scientific">Parvularcula mediterranea</name>
    <dbReference type="NCBI Taxonomy" id="2732508"/>
    <lineage>
        <taxon>Bacteria</taxon>
        <taxon>Pseudomonadati</taxon>
        <taxon>Pseudomonadota</taxon>
        <taxon>Alphaproteobacteria</taxon>
        <taxon>Parvularculales</taxon>
        <taxon>Parvularculaceae</taxon>
        <taxon>Parvularcula</taxon>
    </lineage>
</organism>
<evidence type="ECO:0000256" key="10">
    <source>
        <dbReference type="ARBA" id="ARBA00023235"/>
    </source>
</evidence>
<dbReference type="InterPro" id="IPR014151">
    <property type="entry name" value="DNA_helicase_AddA"/>
</dbReference>
<dbReference type="InterPro" id="IPR000212">
    <property type="entry name" value="DNA_helicase_UvrD/REP"/>
</dbReference>
<evidence type="ECO:0000256" key="9">
    <source>
        <dbReference type="ARBA" id="ARBA00023204"/>
    </source>
</evidence>
<keyword evidence="2 15" id="KW-0547">Nucleotide-binding</keyword>
<evidence type="ECO:0000256" key="5">
    <source>
        <dbReference type="ARBA" id="ARBA00022806"/>
    </source>
</evidence>
<feature type="domain" description="UvrD-like helicase ATP-binding" evidence="16">
    <location>
        <begin position="5"/>
        <end position="485"/>
    </location>
</feature>
<dbReference type="PANTHER" id="PTHR11070">
    <property type="entry name" value="UVRD / RECB / PCRA DNA HELICASE FAMILY MEMBER"/>
    <property type="match status" value="1"/>
</dbReference>
<dbReference type="EMBL" id="JABFCX010000002">
    <property type="protein sequence ID" value="NNU16096.1"/>
    <property type="molecule type" value="Genomic_DNA"/>
</dbReference>
<gene>
    <name evidence="18" type="primary">addA</name>
    <name evidence="18" type="ORF">HK107_07150</name>
</gene>
<keyword evidence="4 15" id="KW-0378">Hydrolase</keyword>
<keyword evidence="10" id="KW-0413">Isomerase</keyword>
<evidence type="ECO:0000256" key="3">
    <source>
        <dbReference type="ARBA" id="ARBA00022763"/>
    </source>
</evidence>
<proteinExistence type="predicted"/>
<keyword evidence="1" id="KW-0540">Nuclease</keyword>
<name>A0A7Y3RL53_9PROT</name>
<dbReference type="RefSeq" id="WP_173198050.1">
    <property type="nucleotide sequence ID" value="NZ_JABFCX010000002.1"/>
</dbReference>
<keyword evidence="3" id="KW-0227">DNA damage</keyword>
<dbReference type="Pfam" id="PF12705">
    <property type="entry name" value="PDDEXK_1"/>
    <property type="match status" value="1"/>
</dbReference>
<evidence type="ECO:0000256" key="4">
    <source>
        <dbReference type="ARBA" id="ARBA00022801"/>
    </source>
</evidence>
<accession>A0A7Y3RL53</accession>
<protein>
    <recommendedName>
        <fullName evidence="12">DNA 3'-5' helicase</fullName>
        <ecNumber evidence="12">5.6.2.4</ecNumber>
    </recommendedName>
    <alternativeName>
        <fullName evidence="13">DNA 3'-5' helicase II</fullName>
    </alternativeName>
</protein>
<dbReference type="InterPro" id="IPR014016">
    <property type="entry name" value="UvrD-like_ATP-bd"/>
</dbReference>
<dbReference type="InterPro" id="IPR027417">
    <property type="entry name" value="P-loop_NTPase"/>
</dbReference>
<dbReference type="InterPro" id="IPR011604">
    <property type="entry name" value="PDDEXK-like_dom_sf"/>
</dbReference>
<dbReference type="Gene3D" id="3.90.320.10">
    <property type="match status" value="1"/>
</dbReference>
<dbReference type="PROSITE" id="PS51198">
    <property type="entry name" value="UVRD_HELICASE_ATP_BIND"/>
    <property type="match status" value="1"/>
</dbReference>
<dbReference type="GO" id="GO:0000725">
    <property type="term" value="P:recombinational repair"/>
    <property type="evidence" value="ECO:0007669"/>
    <property type="project" value="TreeGrafter"/>
</dbReference>
<dbReference type="Proteomes" id="UP000536835">
    <property type="component" value="Unassembled WGS sequence"/>
</dbReference>
<evidence type="ECO:0000256" key="14">
    <source>
        <dbReference type="ARBA" id="ARBA00048988"/>
    </source>
</evidence>
<dbReference type="GO" id="GO:0043138">
    <property type="term" value="F:3'-5' DNA helicase activity"/>
    <property type="evidence" value="ECO:0007669"/>
    <property type="project" value="UniProtKB-EC"/>
</dbReference>
<evidence type="ECO:0000313" key="18">
    <source>
        <dbReference type="EMBL" id="NNU16096.1"/>
    </source>
</evidence>
<dbReference type="InterPro" id="IPR038726">
    <property type="entry name" value="PDDEXK_AddAB-type"/>
</dbReference>
<keyword evidence="6" id="KW-0269">Exonuclease</keyword>
<keyword evidence="8" id="KW-0238">DNA-binding</keyword>
<dbReference type="NCBIfam" id="TIGR02784">
    <property type="entry name" value="addA_alphas"/>
    <property type="match status" value="1"/>
</dbReference>
<dbReference type="PROSITE" id="PS51217">
    <property type="entry name" value="UVRD_HELICASE_CTER"/>
    <property type="match status" value="1"/>
</dbReference>
<dbReference type="Gene3D" id="3.40.50.300">
    <property type="entry name" value="P-loop containing nucleotide triphosphate hydrolases"/>
    <property type="match status" value="4"/>
</dbReference>
<evidence type="ECO:0000259" key="16">
    <source>
        <dbReference type="PROSITE" id="PS51198"/>
    </source>
</evidence>
<evidence type="ECO:0000313" key="19">
    <source>
        <dbReference type="Proteomes" id="UP000536835"/>
    </source>
</evidence>
<dbReference type="GO" id="GO:0033202">
    <property type="term" value="C:DNA helicase complex"/>
    <property type="evidence" value="ECO:0007669"/>
    <property type="project" value="TreeGrafter"/>
</dbReference>
<dbReference type="InterPro" id="IPR014017">
    <property type="entry name" value="DNA_helicase_UvrD-like_C"/>
</dbReference>
<sequence length="1138" mass="124171">MTTDLEKTNDIQKRVGDPARSAWVSANAGTGKTYILVRRVIRELLAGAEPASIVCITFTKAGAAEMSGRLLEMLSDWTLVPDDKLSKELADITGTVPSADELKDARQLFAKALESPGGLKIQTIHSFCASILSRFPVEAGLPLGFKALEDDEAAAILREAVRDVATWLKTDDGLGAQLDLVTAKLQAAEEDGLGFQPSIEDALTLYAQKTRSLRTLPAEMGDALRSVVGAEFQTEEEVAQGFHSDLRHQYGAFLSSMIGTLDASKAKEGALVEGAKAALESAPTLDLIENSFVLTADQKPRKVANLAGCKLIENFAEQWEGLSDLVLENLAQLRAVRLFDLNYAFSLLARASIQHYNQLKEERLGLDYDDLIEKTLDLLGRVENAWVQYKLDAAIDHVLLDEAQDTSASQWELVKKLSEELTATSEDAAGTHRYRSLFVVGDPKQSIYAFNGAEARLFNQTHEEYETRMGGRLADGRLFLSFRTAQPVLDAVDAIFHTDGFREAGGPYTEHKSAKPERPGSVALWPHLPEEEKADVDVWAPVDAPSEGSIDRRLARAIAADIKARMERGDRLACKDGRVLQPKDVMILFQRRGPRFEEMLKALVDAGIPSAGTDRIAIARDTAVRDLIALLRLAANRDDSLSLAVLLKSPFFGWSEDRLYDLCQDADGGLLWRALRDDPAQDAQEAFSELSRVLDTGARHGPYRMLAAMLDGGGELTGRQRLGARLGDSYAEAVETFLDEALSFEDREPRSLHGFLRYAENFSRDIKRETAGEEVTGVRVMTVHGAKGLEAPLVYVADADYLKKPHDVRKRAMFVYPEPEGHDAPLPVLVTGSVKTDPPALTPASEDAEQLRLEEYQRLFYVAATRAEEHLVIAGGKAPKDSGEPPPTWHAMAMSGMDRLGADGSVVSEEVEGLGTVQLYAKGGTMPEAEASSDQGAERIASPQWLSEPVRPEDPGRVIYPSLIGALEEDERGEAEEASPSSSNARLRGVLLHRLLEVLPEVPPAERKTHASALVQRQGQGLERAELPGIVDAALGVLADDSFAPLFGEGSMAEVSIQGQVDGVTFSGQIDRLLMTDSEIVAVEYKSSRWIPATADAVPSAHRKQMEAYLALLTQMEPSRPVRGILLYTAGPRVIEVG</sequence>
<comment type="catalytic activity">
    <reaction evidence="11">
        <text>Couples ATP hydrolysis with the unwinding of duplex DNA by translocating in the 3'-5' direction.</text>
        <dbReference type="EC" id="5.6.2.4"/>
    </reaction>
</comment>
<comment type="catalytic activity">
    <reaction evidence="14">
        <text>ATP + H2O = ADP + phosphate + H(+)</text>
        <dbReference type="Rhea" id="RHEA:13065"/>
        <dbReference type="ChEBI" id="CHEBI:15377"/>
        <dbReference type="ChEBI" id="CHEBI:15378"/>
        <dbReference type="ChEBI" id="CHEBI:30616"/>
        <dbReference type="ChEBI" id="CHEBI:43474"/>
        <dbReference type="ChEBI" id="CHEBI:456216"/>
        <dbReference type="EC" id="5.6.2.4"/>
    </reaction>
</comment>
<evidence type="ECO:0000259" key="17">
    <source>
        <dbReference type="PROSITE" id="PS51217"/>
    </source>
</evidence>
<evidence type="ECO:0000256" key="8">
    <source>
        <dbReference type="ARBA" id="ARBA00023125"/>
    </source>
</evidence>
<dbReference type="AlphaFoldDB" id="A0A7Y3RL53"/>
<comment type="caution">
    <text evidence="18">The sequence shown here is derived from an EMBL/GenBank/DDBJ whole genome shotgun (WGS) entry which is preliminary data.</text>
</comment>
<dbReference type="SUPFAM" id="SSF52540">
    <property type="entry name" value="P-loop containing nucleoside triphosphate hydrolases"/>
    <property type="match status" value="1"/>
</dbReference>